<protein>
    <recommendedName>
        <fullName evidence="5">Helix-turn-helix domain-containing protein</fullName>
    </recommendedName>
</protein>
<name>A0ABN1TB50_9ACTN</name>
<evidence type="ECO:0008006" key="5">
    <source>
        <dbReference type="Google" id="ProtNLM"/>
    </source>
</evidence>
<reference evidence="3 4" key="1">
    <citation type="journal article" date="2019" name="Int. J. Syst. Evol. Microbiol.">
        <title>The Global Catalogue of Microorganisms (GCM) 10K type strain sequencing project: providing services to taxonomists for standard genome sequencing and annotation.</title>
        <authorList>
            <consortium name="The Broad Institute Genomics Platform"/>
            <consortium name="The Broad Institute Genome Sequencing Center for Infectious Disease"/>
            <person name="Wu L."/>
            <person name="Ma J."/>
        </authorList>
    </citation>
    <scope>NUCLEOTIDE SEQUENCE [LARGE SCALE GENOMIC DNA]</scope>
    <source>
        <strain evidence="3 4">JCM 11448</strain>
    </source>
</reference>
<evidence type="ECO:0000256" key="1">
    <source>
        <dbReference type="SAM" id="Coils"/>
    </source>
</evidence>
<dbReference type="Proteomes" id="UP001500282">
    <property type="component" value="Unassembled WGS sequence"/>
</dbReference>
<organism evidence="3 4">
    <name type="scientific">Streptomyces javensis</name>
    <dbReference type="NCBI Taxonomy" id="114698"/>
    <lineage>
        <taxon>Bacteria</taxon>
        <taxon>Bacillati</taxon>
        <taxon>Actinomycetota</taxon>
        <taxon>Actinomycetes</taxon>
        <taxon>Kitasatosporales</taxon>
        <taxon>Streptomycetaceae</taxon>
        <taxon>Streptomyces</taxon>
        <taxon>Streptomyces violaceusniger group</taxon>
    </lineage>
</organism>
<feature type="region of interest" description="Disordered" evidence="2">
    <location>
        <begin position="52"/>
        <end position="76"/>
    </location>
</feature>
<feature type="compositionally biased region" description="Basic and acidic residues" evidence="2">
    <location>
        <begin position="62"/>
        <end position="76"/>
    </location>
</feature>
<evidence type="ECO:0000313" key="4">
    <source>
        <dbReference type="Proteomes" id="UP001500282"/>
    </source>
</evidence>
<proteinExistence type="predicted"/>
<evidence type="ECO:0000313" key="3">
    <source>
        <dbReference type="EMBL" id="GAA1070992.1"/>
    </source>
</evidence>
<feature type="coiled-coil region" evidence="1">
    <location>
        <begin position="79"/>
        <end position="113"/>
    </location>
</feature>
<sequence length="128" mass="14549">MSKLSPREAVKAYQVSRATLMRALSDGKISAEKTDAGHWLIDTAELARVYAPRSPQKAVSRTKPEQVSRHETELEKPLDHALELRLARAEAALEAEREKNALLQRNLDDLRAMLPPPDAKPRRSWWPF</sequence>
<gene>
    <name evidence="3" type="ORF">GCM10009579_90590</name>
</gene>
<comment type="caution">
    <text evidence="3">The sequence shown here is derived from an EMBL/GenBank/DDBJ whole genome shotgun (WGS) entry which is preliminary data.</text>
</comment>
<keyword evidence="4" id="KW-1185">Reference proteome</keyword>
<evidence type="ECO:0000256" key="2">
    <source>
        <dbReference type="SAM" id="MobiDB-lite"/>
    </source>
</evidence>
<keyword evidence="1" id="KW-0175">Coiled coil</keyword>
<accession>A0ABN1TB50</accession>
<dbReference type="EMBL" id="BAAAIH010000197">
    <property type="protein sequence ID" value="GAA1070992.1"/>
    <property type="molecule type" value="Genomic_DNA"/>
</dbReference>